<dbReference type="PRINTS" id="PR00344">
    <property type="entry name" value="BCTRLSENSOR"/>
</dbReference>
<evidence type="ECO:0000256" key="8">
    <source>
        <dbReference type="ARBA" id="ARBA00022777"/>
    </source>
</evidence>
<evidence type="ECO:0000256" key="11">
    <source>
        <dbReference type="ARBA" id="ARBA00023012"/>
    </source>
</evidence>
<keyword evidence="5" id="KW-0808">Transferase</keyword>
<dbReference type="PROSITE" id="PS50885">
    <property type="entry name" value="HAMP"/>
    <property type="match status" value="1"/>
</dbReference>
<dbReference type="InterPro" id="IPR003594">
    <property type="entry name" value="HATPase_dom"/>
</dbReference>
<dbReference type="OrthoDB" id="8554694at2"/>
<dbReference type="Pfam" id="PF00512">
    <property type="entry name" value="HisKA"/>
    <property type="match status" value="1"/>
</dbReference>
<evidence type="ECO:0000256" key="10">
    <source>
        <dbReference type="ARBA" id="ARBA00022989"/>
    </source>
</evidence>
<evidence type="ECO:0000256" key="13">
    <source>
        <dbReference type="SAM" id="Phobius"/>
    </source>
</evidence>
<gene>
    <name evidence="16" type="ORF">AWB65_01546</name>
</gene>
<feature type="transmembrane region" description="Helical" evidence="13">
    <location>
        <begin position="145"/>
        <end position="164"/>
    </location>
</feature>
<feature type="domain" description="HAMP" evidence="15">
    <location>
        <begin position="165"/>
        <end position="217"/>
    </location>
</feature>
<reference evidence="16" key="1">
    <citation type="submission" date="2016-01" db="EMBL/GenBank/DDBJ databases">
        <authorList>
            <person name="Peeters C."/>
        </authorList>
    </citation>
    <scope>NUCLEOTIDE SEQUENCE [LARGE SCALE GENOMIC DNA]</scope>
    <source>
        <strain evidence="16">LMG 22934</strain>
    </source>
</reference>
<dbReference type="SMART" id="SM00387">
    <property type="entry name" value="HATPase_c"/>
    <property type="match status" value="1"/>
</dbReference>
<keyword evidence="4" id="KW-0597">Phosphoprotein</keyword>
<dbReference type="PROSITE" id="PS50109">
    <property type="entry name" value="HIS_KIN"/>
    <property type="match status" value="1"/>
</dbReference>
<comment type="subcellular location">
    <subcellularLocation>
        <location evidence="2">Membrane</location>
        <topology evidence="2">Multi-pass membrane protein</topology>
    </subcellularLocation>
</comment>
<dbReference type="InterPro" id="IPR004358">
    <property type="entry name" value="Sig_transdc_His_kin-like_C"/>
</dbReference>
<dbReference type="Gene3D" id="1.10.287.130">
    <property type="match status" value="1"/>
</dbReference>
<dbReference type="PANTHER" id="PTHR45436">
    <property type="entry name" value="SENSOR HISTIDINE KINASE YKOH"/>
    <property type="match status" value="1"/>
</dbReference>
<comment type="catalytic activity">
    <reaction evidence="1">
        <text>ATP + protein L-histidine = ADP + protein N-phospho-L-histidine.</text>
        <dbReference type="EC" id="2.7.13.3"/>
    </reaction>
</comment>
<dbReference type="SUPFAM" id="SSF47384">
    <property type="entry name" value="Homodimeric domain of signal transducing histidine kinase"/>
    <property type="match status" value="1"/>
</dbReference>
<evidence type="ECO:0000256" key="1">
    <source>
        <dbReference type="ARBA" id="ARBA00000085"/>
    </source>
</evidence>
<evidence type="ECO:0000256" key="9">
    <source>
        <dbReference type="ARBA" id="ARBA00022840"/>
    </source>
</evidence>
<dbReference type="InterPro" id="IPR003660">
    <property type="entry name" value="HAMP_dom"/>
</dbReference>
<dbReference type="InterPro" id="IPR036890">
    <property type="entry name" value="HATPase_C_sf"/>
</dbReference>
<dbReference type="AlphaFoldDB" id="A0A158G659"/>
<keyword evidence="9" id="KW-0067">ATP-binding</keyword>
<dbReference type="Proteomes" id="UP000054977">
    <property type="component" value="Unassembled WGS sequence"/>
</dbReference>
<evidence type="ECO:0000256" key="6">
    <source>
        <dbReference type="ARBA" id="ARBA00022692"/>
    </source>
</evidence>
<protein>
    <recommendedName>
        <fullName evidence="3">histidine kinase</fullName>
        <ecNumber evidence="3">2.7.13.3</ecNumber>
    </recommendedName>
</protein>
<evidence type="ECO:0000256" key="4">
    <source>
        <dbReference type="ARBA" id="ARBA00022553"/>
    </source>
</evidence>
<feature type="domain" description="Histidine kinase" evidence="14">
    <location>
        <begin position="225"/>
        <end position="437"/>
    </location>
</feature>
<dbReference type="EMBL" id="FCNW02000005">
    <property type="protein sequence ID" value="SAL26890.1"/>
    <property type="molecule type" value="Genomic_DNA"/>
</dbReference>
<proteinExistence type="predicted"/>
<dbReference type="Gene3D" id="3.30.565.10">
    <property type="entry name" value="Histidine kinase-like ATPase, C-terminal domain"/>
    <property type="match status" value="1"/>
</dbReference>
<keyword evidence="12 13" id="KW-0472">Membrane</keyword>
<dbReference type="InterPro" id="IPR005467">
    <property type="entry name" value="His_kinase_dom"/>
</dbReference>
<dbReference type="STRING" id="326474.AWB65_01546"/>
<evidence type="ECO:0000256" key="12">
    <source>
        <dbReference type="ARBA" id="ARBA00023136"/>
    </source>
</evidence>
<dbReference type="PANTHER" id="PTHR45436:SF14">
    <property type="entry name" value="SENSOR PROTEIN QSEC"/>
    <property type="match status" value="1"/>
</dbReference>
<dbReference type="Pfam" id="PF02518">
    <property type="entry name" value="HATPase_c"/>
    <property type="match status" value="1"/>
</dbReference>
<sequence>MFKSLRSQLVVALGLLVSIIGLLQGLSSYQLCKNGMGALLDLRMEQVGQRMRDGYAEGIPETPLRGSQDARDIVLVVWKPGQDTPFRSTEPSLLLPQNAPQGFSTSAVNGEEWRIYTLRGPAMTIQIAQRLSVRRELEEATATRTLWPIFVLLPLVWIAVGLVVRRSLVDLNRLGREVQAIDAGHLQPLRTAGVPTELDPFIHSINHMIERLARSIEAERKFIADAAHELRTPLTALQLQADNLQRDIVASNQERFCELRGGIARSGSLITQLLRLARADAPVSGAAIERVDLADIVRATVADVLPIALQRGLDIGAESIVSAHVRAIETDVGMAVRNLVSNAVRYTPDGGTIDLYLRVEAGMACIEVVDTGPGIAEDLLPRVFDRFFRANRDIEGSGLGLSIVKAVAQRYGGAVALRNRSDGPSGIVATITLPLDPEPRS</sequence>
<evidence type="ECO:0000256" key="5">
    <source>
        <dbReference type="ARBA" id="ARBA00022679"/>
    </source>
</evidence>
<evidence type="ECO:0000259" key="14">
    <source>
        <dbReference type="PROSITE" id="PS50109"/>
    </source>
</evidence>
<dbReference type="GO" id="GO:0000155">
    <property type="term" value="F:phosphorelay sensor kinase activity"/>
    <property type="evidence" value="ECO:0007669"/>
    <property type="project" value="InterPro"/>
</dbReference>
<evidence type="ECO:0000256" key="2">
    <source>
        <dbReference type="ARBA" id="ARBA00004141"/>
    </source>
</evidence>
<dbReference type="CDD" id="cd00082">
    <property type="entry name" value="HisKA"/>
    <property type="match status" value="1"/>
</dbReference>
<evidence type="ECO:0000313" key="16">
    <source>
        <dbReference type="EMBL" id="SAL26890.1"/>
    </source>
</evidence>
<organism evidence="16 17">
    <name type="scientific">Caballeronia humi</name>
    <dbReference type="NCBI Taxonomy" id="326474"/>
    <lineage>
        <taxon>Bacteria</taxon>
        <taxon>Pseudomonadati</taxon>
        <taxon>Pseudomonadota</taxon>
        <taxon>Betaproteobacteria</taxon>
        <taxon>Burkholderiales</taxon>
        <taxon>Burkholderiaceae</taxon>
        <taxon>Caballeronia</taxon>
    </lineage>
</organism>
<dbReference type="InterPro" id="IPR050428">
    <property type="entry name" value="TCS_sensor_his_kinase"/>
</dbReference>
<evidence type="ECO:0000256" key="7">
    <source>
        <dbReference type="ARBA" id="ARBA00022741"/>
    </source>
</evidence>
<dbReference type="SUPFAM" id="SSF55874">
    <property type="entry name" value="ATPase domain of HSP90 chaperone/DNA topoisomerase II/histidine kinase"/>
    <property type="match status" value="1"/>
</dbReference>
<keyword evidence="10 13" id="KW-1133">Transmembrane helix</keyword>
<keyword evidence="7" id="KW-0547">Nucleotide-binding</keyword>
<evidence type="ECO:0000259" key="15">
    <source>
        <dbReference type="PROSITE" id="PS50885"/>
    </source>
</evidence>
<dbReference type="RefSeq" id="WP_087666795.1">
    <property type="nucleotide sequence ID" value="NZ_FCNW02000005.1"/>
</dbReference>
<keyword evidence="17" id="KW-1185">Reference proteome</keyword>
<comment type="caution">
    <text evidence="16">The sequence shown here is derived from an EMBL/GenBank/DDBJ whole genome shotgun (WGS) entry which is preliminary data.</text>
</comment>
<evidence type="ECO:0000313" key="17">
    <source>
        <dbReference type="Proteomes" id="UP000054977"/>
    </source>
</evidence>
<dbReference type="GO" id="GO:0005524">
    <property type="term" value="F:ATP binding"/>
    <property type="evidence" value="ECO:0007669"/>
    <property type="project" value="UniProtKB-KW"/>
</dbReference>
<dbReference type="InterPro" id="IPR036097">
    <property type="entry name" value="HisK_dim/P_sf"/>
</dbReference>
<dbReference type="SMART" id="SM00388">
    <property type="entry name" value="HisKA"/>
    <property type="match status" value="1"/>
</dbReference>
<keyword evidence="8 16" id="KW-0418">Kinase</keyword>
<keyword evidence="6 13" id="KW-0812">Transmembrane</keyword>
<dbReference type="InterPro" id="IPR003661">
    <property type="entry name" value="HisK_dim/P_dom"/>
</dbReference>
<dbReference type="EC" id="2.7.13.3" evidence="3"/>
<keyword evidence="11" id="KW-0902">Two-component regulatory system</keyword>
<name>A0A158G659_9BURK</name>
<accession>A0A158G659</accession>
<evidence type="ECO:0000256" key="3">
    <source>
        <dbReference type="ARBA" id="ARBA00012438"/>
    </source>
</evidence>
<dbReference type="GO" id="GO:0005886">
    <property type="term" value="C:plasma membrane"/>
    <property type="evidence" value="ECO:0007669"/>
    <property type="project" value="TreeGrafter"/>
</dbReference>